<evidence type="ECO:0000259" key="4">
    <source>
        <dbReference type="SMART" id="SM00555"/>
    </source>
</evidence>
<evidence type="ECO:0000313" key="5">
    <source>
        <dbReference type="EMBL" id="PLN86295.1"/>
    </source>
</evidence>
<feature type="compositionally biased region" description="Polar residues" evidence="3">
    <location>
        <begin position="750"/>
        <end position="766"/>
    </location>
</feature>
<dbReference type="Pfam" id="PF23742">
    <property type="entry name" value="VBS_C3G9"/>
    <property type="match status" value="1"/>
</dbReference>
<feature type="compositionally biased region" description="Acidic residues" evidence="3">
    <location>
        <begin position="318"/>
        <end position="329"/>
    </location>
</feature>
<feature type="compositionally biased region" description="Polar residues" evidence="3">
    <location>
        <begin position="33"/>
        <end position="49"/>
    </location>
</feature>
<dbReference type="PANTHER" id="PTHR21601:SF0">
    <property type="entry name" value="PROTEIN SPA2-RELATED"/>
    <property type="match status" value="1"/>
</dbReference>
<dbReference type="InterPro" id="IPR039892">
    <property type="entry name" value="Spa2/Sph1"/>
</dbReference>
<name>A0A2J5I8F4_9EURO</name>
<evidence type="ECO:0000256" key="1">
    <source>
        <dbReference type="ARBA" id="ARBA00022737"/>
    </source>
</evidence>
<dbReference type="InterPro" id="IPR056439">
    <property type="entry name" value="VBS_C3G9"/>
</dbReference>
<feature type="compositionally biased region" description="Low complexity" evidence="3">
    <location>
        <begin position="224"/>
        <end position="240"/>
    </location>
</feature>
<dbReference type="InterPro" id="IPR022018">
    <property type="entry name" value="GIT1_C"/>
</dbReference>
<dbReference type="InterPro" id="IPR013724">
    <property type="entry name" value="GIT_SHD"/>
</dbReference>
<dbReference type="OrthoDB" id="5588096at2759"/>
<dbReference type="GO" id="GO:0005826">
    <property type="term" value="C:actomyosin contractile ring"/>
    <property type="evidence" value="ECO:0007669"/>
    <property type="project" value="TreeGrafter"/>
</dbReference>
<feature type="region of interest" description="Disordered" evidence="3">
    <location>
        <begin position="750"/>
        <end position="773"/>
    </location>
</feature>
<feature type="coiled-coil region" evidence="2">
    <location>
        <begin position="361"/>
        <end position="574"/>
    </location>
</feature>
<dbReference type="Pfam" id="PF08518">
    <property type="entry name" value="GIT_SHD"/>
    <property type="match status" value="2"/>
</dbReference>
<keyword evidence="1" id="KW-0677">Repeat</keyword>
<protein>
    <submittedName>
        <fullName evidence="5">Putative cell polarity protein</fullName>
    </submittedName>
</protein>
<feature type="region of interest" description="Disordered" evidence="3">
    <location>
        <begin position="216"/>
        <end position="329"/>
    </location>
</feature>
<sequence>MIGRSGAMSPVSVDGSDWSGINQYQKSEPPFSPTFSNRSNLATPPTSGVPSGPNGALPNGSSHLGDSGNPSPPSSVTGRSSDGTLADQRGRRHRQLEEILGQHYVAFRRFLHAPYQNDRIGQKPSKARDKLLRLSPTQFHELSTDVYDELLRRQQAMPSPNRPPPRMEVPPSLPPRSEFHEKRNQARQKLASLQHQRFRDLATDVYCELERRFPQFPSRESRRASPASSYRSRPSNAYPPGYGPAGYPPPPGSRRSQSRGPPSRMGRRYPSQSSPGSPMGAFPPRQASLSVSGSVNGDAPLAKPFQSNTIVPNKSTMVEDDDDMAGTEDDYDARSDAFALDAVLSRRGTTTTIGDGERRMLADSQAQVSTLQEKVHKLEESMKSKDEELLKYRENQAHVDSLEELVKSKSEELAKYQEEHKSQTNATERQEWEAVKLELENKVSQAEELNSSLHVELDRVRAEHDAMEKEFQSKMSEASQSGGDAELQARFADLEIKHQGLETELQQQQQVTEEVRREAAGFLMEMRALSEQSHTRWEHEERLSSEVQRLEEELKQWKSRYAKAKAQLRHLRASSAGISELRPDASSVAKENELLQEYGLVKDVHVTKFQISIDELIRVARFDEHHFVMHQIKGVVVAVRHILRDIEVGDGVDDGTSVLRAKATRKVSATANNLITACKNFAGSSGLSPVSLLDAAASHMSTAVIELIRLVKIRPSPVDEDEDDDEHFTQMKSPDYFSVAPSHSRFSRNGSIYSALSPPSNRSRTPTDAHPNGLGPAVQLNYGAPNADHELQELKLYVEDQTDGLVQSIQALVASIRSEGDLTAIRTHVSAISSVVNNVTSSTQHFVHKPETSPLLRDRAAPMLETLEHHRSRLIETAAQGEAPSSPEELRECTNRLPPIAFEIARETKELVQRLEPVNHHHHNDDDEDDFR</sequence>
<feature type="region of interest" description="Disordered" evidence="3">
    <location>
        <begin position="1"/>
        <end position="90"/>
    </location>
</feature>
<dbReference type="Pfam" id="PF12205">
    <property type="entry name" value="GIT1_C"/>
    <property type="match status" value="1"/>
</dbReference>
<feature type="compositionally biased region" description="Polar residues" evidence="3">
    <location>
        <begin position="74"/>
        <end position="83"/>
    </location>
</feature>
<gene>
    <name evidence="5" type="ORF">BDW42DRAFT_158934</name>
</gene>
<organism evidence="5 6">
    <name type="scientific">Aspergillus taichungensis</name>
    <dbReference type="NCBI Taxonomy" id="482145"/>
    <lineage>
        <taxon>Eukaryota</taxon>
        <taxon>Fungi</taxon>
        <taxon>Dikarya</taxon>
        <taxon>Ascomycota</taxon>
        <taxon>Pezizomycotina</taxon>
        <taxon>Eurotiomycetes</taxon>
        <taxon>Eurotiomycetidae</taxon>
        <taxon>Eurotiales</taxon>
        <taxon>Aspergillaceae</taxon>
        <taxon>Aspergillus</taxon>
        <taxon>Aspergillus subgen. Circumdati</taxon>
    </lineage>
</organism>
<evidence type="ECO:0000313" key="6">
    <source>
        <dbReference type="Proteomes" id="UP000235023"/>
    </source>
</evidence>
<reference evidence="6" key="1">
    <citation type="submission" date="2017-12" db="EMBL/GenBank/DDBJ databases">
        <authorList>
            <consortium name="DOE Joint Genome Institute"/>
            <person name="Mondo S.J."/>
            <person name="Kjaerbolling I."/>
            <person name="Vesth T.C."/>
            <person name="Frisvad J.C."/>
            <person name="Nybo J.L."/>
            <person name="Theobald S."/>
            <person name="Kuo A."/>
            <person name="Bowyer P."/>
            <person name="Matsuda Y."/>
            <person name="Lyhne E.K."/>
            <person name="Kogle M.E."/>
            <person name="Clum A."/>
            <person name="Lipzen A."/>
            <person name="Salamov A."/>
            <person name="Ngan C.Y."/>
            <person name="Daum C."/>
            <person name="Chiniquy J."/>
            <person name="Barry K."/>
            <person name="LaButti K."/>
            <person name="Haridas S."/>
            <person name="Simmons B.A."/>
            <person name="Magnuson J.K."/>
            <person name="Mortensen U.H."/>
            <person name="Larsen T.O."/>
            <person name="Grigoriev I.V."/>
            <person name="Baker S.E."/>
            <person name="Andersen M.R."/>
            <person name="Nordberg H.P."/>
            <person name="Cantor M.N."/>
            <person name="Hua S.X."/>
        </authorList>
    </citation>
    <scope>NUCLEOTIDE SEQUENCE [LARGE SCALE GENOMIC DNA]</scope>
    <source>
        <strain evidence="6">IBT 19404</strain>
    </source>
</reference>
<feature type="domain" description="GIT Spa2 homology (SHD)" evidence="4">
    <location>
        <begin position="186"/>
        <end position="216"/>
    </location>
</feature>
<dbReference type="GO" id="GO:0005078">
    <property type="term" value="F:MAP-kinase scaffold activity"/>
    <property type="evidence" value="ECO:0007669"/>
    <property type="project" value="TreeGrafter"/>
</dbReference>
<evidence type="ECO:0000256" key="3">
    <source>
        <dbReference type="SAM" id="MobiDB-lite"/>
    </source>
</evidence>
<proteinExistence type="predicted"/>
<dbReference type="GO" id="GO:1902716">
    <property type="term" value="C:cell cortex of growing cell tip"/>
    <property type="evidence" value="ECO:0007669"/>
    <property type="project" value="TreeGrafter"/>
</dbReference>
<feature type="compositionally biased region" description="Low complexity" evidence="3">
    <location>
        <begin position="253"/>
        <end position="271"/>
    </location>
</feature>
<keyword evidence="2" id="KW-0175">Coiled coil</keyword>
<dbReference type="SMART" id="SM00555">
    <property type="entry name" value="GIT"/>
    <property type="match status" value="2"/>
</dbReference>
<evidence type="ECO:0000256" key="2">
    <source>
        <dbReference type="SAM" id="Coils"/>
    </source>
</evidence>
<feature type="domain" description="GIT Spa2 homology (SHD)" evidence="4">
    <location>
        <begin position="127"/>
        <end position="157"/>
    </location>
</feature>
<keyword evidence="6" id="KW-1185">Reference proteome</keyword>
<accession>A0A2J5I8F4</accession>
<dbReference type="Proteomes" id="UP000235023">
    <property type="component" value="Unassembled WGS sequence"/>
</dbReference>
<dbReference type="AlphaFoldDB" id="A0A2J5I8F4"/>
<feature type="compositionally biased region" description="Pro residues" evidence="3">
    <location>
        <begin position="160"/>
        <end position="174"/>
    </location>
</feature>
<feature type="region of interest" description="Disordered" evidence="3">
    <location>
        <begin position="156"/>
        <end position="191"/>
    </location>
</feature>
<dbReference type="Gene3D" id="1.20.120.330">
    <property type="entry name" value="Nucleotidyltransferases domain 2"/>
    <property type="match status" value="1"/>
</dbReference>
<dbReference type="PANTHER" id="PTHR21601">
    <property type="entry name" value="SPA2 PROTEIN"/>
    <property type="match status" value="1"/>
</dbReference>
<dbReference type="EMBL" id="KZ559499">
    <property type="protein sequence ID" value="PLN86295.1"/>
    <property type="molecule type" value="Genomic_DNA"/>
</dbReference>
<feature type="compositionally biased region" description="Polar residues" evidence="3">
    <location>
        <begin position="305"/>
        <end position="316"/>
    </location>
</feature>